<name>W5JFP0_ANODA</name>
<dbReference type="GO" id="GO:0000981">
    <property type="term" value="F:DNA-binding transcription factor activity, RNA polymerase II-specific"/>
    <property type="evidence" value="ECO:0007669"/>
    <property type="project" value="TreeGrafter"/>
</dbReference>
<dbReference type="AlphaFoldDB" id="W5JFP0"/>
<evidence type="ECO:0000259" key="6">
    <source>
        <dbReference type="PROSITE" id="PS50039"/>
    </source>
</evidence>
<dbReference type="InterPro" id="IPR036388">
    <property type="entry name" value="WH-like_DNA-bd_sf"/>
</dbReference>
<dbReference type="HOGENOM" id="CLU_489369_0_0_1"/>
<dbReference type="PROSITE" id="PS00657">
    <property type="entry name" value="FORK_HEAD_1"/>
    <property type="match status" value="1"/>
</dbReference>
<dbReference type="GO" id="GO:0000978">
    <property type="term" value="F:RNA polymerase II cis-regulatory region sequence-specific DNA binding"/>
    <property type="evidence" value="ECO:0007669"/>
    <property type="project" value="TreeGrafter"/>
</dbReference>
<dbReference type="GO" id="GO:0005634">
    <property type="term" value="C:nucleus"/>
    <property type="evidence" value="ECO:0007669"/>
    <property type="project" value="UniProtKB-SubCell"/>
</dbReference>
<gene>
    <name evidence="7" type="ORF">AND_006154</name>
</gene>
<feature type="compositionally biased region" description="Polar residues" evidence="5">
    <location>
        <begin position="402"/>
        <end position="413"/>
    </location>
</feature>
<keyword evidence="3 4" id="KW-0539">Nucleus</keyword>
<accession>W5JFP0</accession>
<protein>
    <recommendedName>
        <fullName evidence="6">Fork-head domain-containing protein</fullName>
    </recommendedName>
</protein>
<dbReference type="InterPro" id="IPR050211">
    <property type="entry name" value="FOX_domain-containing"/>
</dbReference>
<dbReference type="InterPro" id="IPR036390">
    <property type="entry name" value="WH_DNA-bd_sf"/>
</dbReference>
<dbReference type="PANTHER" id="PTHR11829:SF388">
    <property type="entry name" value="FORK HEAD DOMAIN-CONTAINING PROTEIN L1-RELATED"/>
    <property type="match status" value="1"/>
</dbReference>
<dbReference type="PROSITE" id="PS00658">
    <property type="entry name" value="FORK_HEAD_2"/>
    <property type="match status" value="1"/>
</dbReference>
<dbReference type="GO" id="GO:0009653">
    <property type="term" value="P:anatomical structure morphogenesis"/>
    <property type="evidence" value="ECO:0007669"/>
    <property type="project" value="TreeGrafter"/>
</dbReference>
<feature type="compositionally biased region" description="Gly residues" evidence="5">
    <location>
        <begin position="158"/>
        <end position="168"/>
    </location>
</feature>
<dbReference type="FunFam" id="1.10.10.10:FF:000135">
    <property type="entry name" value="forkhead box protein G1"/>
    <property type="match status" value="1"/>
</dbReference>
<dbReference type="SMART" id="SM00339">
    <property type="entry name" value="FH"/>
    <property type="match status" value="1"/>
</dbReference>
<comment type="subcellular location">
    <subcellularLocation>
        <location evidence="4">Nucleus</location>
    </subcellularLocation>
</comment>
<feature type="DNA-binding region" description="Fork-head" evidence="4">
    <location>
        <begin position="78"/>
        <end position="196"/>
    </location>
</feature>
<dbReference type="GO" id="GO:0030154">
    <property type="term" value="P:cell differentiation"/>
    <property type="evidence" value="ECO:0007669"/>
    <property type="project" value="TreeGrafter"/>
</dbReference>
<dbReference type="PRINTS" id="PR00053">
    <property type="entry name" value="FORKHEAD"/>
</dbReference>
<dbReference type="InterPro" id="IPR018122">
    <property type="entry name" value="TF_fork_head_CS_1"/>
</dbReference>
<dbReference type="Proteomes" id="UP000000673">
    <property type="component" value="Unassembled WGS sequence"/>
</dbReference>
<reference evidence="7 9" key="1">
    <citation type="journal article" date="2010" name="BMC Genomics">
        <title>Combination of measures distinguishes pre-miRNAs from other stem-loops in the genome of the newly sequenced Anopheles darlingi.</title>
        <authorList>
            <person name="Mendes N.D."/>
            <person name="Freitas A.T."/>
            <person name="Vasconcelos A.T."/>
            <person name="Sagot M.F."/>
        </authorList>
    </citation>
    <scope>NUCLEOTIDE SEQUENCE</scope>
</reference>
<keyword evidence="2 4" id="KW-0238">DNA-binding</keyword>
<dbReference type="eggNOG" id="KOG2294">
    <property type="taxonomic scope" value="Eukaryota"/>
</dbReference>
<feature type="domain" description="Fork-head" evidence="6">
    <location>
        <begin position="78"/>
        <end position="196"/>
    </location>
</feature>
<feature type="region of interest" description="Disordered" evidence="5">
    <location>
        <begin position="498"/>
        <end position="557"/>
    </location>
</feature>
<reference evidence="7" key="3">
    <citation type="journal article" date="2013" name="Nucleic Acids Res.">
        <title>The genome of Anopheles darlingi, the main neotropical malaria vector.</title>
        <authorList>
            <person name="Marinotti O."/>
            <person name="Cerqueira G.C."/>
            <person name="de Almeida L.G."/>
            <person name="Ferro M.I."/>
            <person name="Loreto E.L."/>
            <person name="Zaha A."/>
            <person name="Teixeira S.M."/>
            <person name="Wespiser A.R."/>
            <person name="Almeida E Silva A."/>
            <person name="Schlindwein A.D."/>
            <person name="Pacheco A.C."/>
            <person name="Silva A.L."/>
            <person name="Graveley B.R."/>
            <person name="Walenz B.P."/>
            <person name="Lima Bde A."/>
            <person name="Ribeiro C.A."/>
            <person name="Nunes-Silva C.G."/>
            <person name="de Carvalho C.R."/>
            <person name="Soares C.M."/>
            <person name="de Menezes C.B."/>
            <person name="Matiolli C."/>
            <person name="Caffrey D."/>
            <person name="Araujo D.A."/>
            <person name="de Oliveira D.M."/>
            <person name="Golenbock D."/>
            <person name="Grisard E.C."/>
            <person name="Fantinatti-Garboggini F."/>
            <person name="de Carvalho F.M."/>
            <person name="Barcellos F.G."/>
            <person name="Prosdocimi F."/>
            <person name="May G."/>
            <person name="Azevedo Junior G.M."/>
            <person name="Guimaraes G.M."/>
            <person name="Goldman G.H."/>
            <person name="Padilha I.Q."/>
            <person name="Batista Jda S."/>
            <person name="Ferro J.A."/>
            <person name="Ribeiro J.M."/>
            <person name="Fietto J.L."/>
            <person name="Dabbas K.M."/>
            <person name="Cerdeira L."/>
            <person name="Agnez-Lima L.F."/>
            <person name="Brocchi M."/>
            <person name="de Carvalho M.O."/>
            <person name="Teixeira Mde M."/>
            <person name="Diniz Maia Mde M."/>
            <person name="Goldman M.H."/>
            <person name="Cruz Schneider M.P."/>
            <person name="Felipe M.S."/>
            <person name="Hungria M."/>
            <person name="Nicolas M.F."/>
            <person name="Pereira M."/>
            <person name="Montes M.A."/>
            <person name="Cantao M.E."/>
            <person name="Vincentz M."/>
            <person name="Rafael M.S."/>
            <person name="Silverman N."/>
            <person name="Stoco P.H."/>
            <person name="Souza R.C."/>
            <person name="Vicentini R."/>
            <person name="Gazzinelli R.T."/>
            <person name="Neves Rde O."/>
            <person name="Silva R."/>
            <person name="Astolfi-Filho S."/>
            <person name="Maciel T.E."/>
            <person name="Urmenyi T.P."/>
            <person name="Tadei W.P."/>
            <person name="Camargo E.P."/>
            <person name="de Vasconcelos A.T."/>
        </authorList>
    </citation>
    <scope>NUCLEOTIDE SEQUENCE</scope>
</reference>
<dbReference type="PROSITE" id="PS50039">
    <property type="entry name" value="FORK_HEAD_3"/>
    <property type="match status" value="1"/>
</dbReference>
<feature type="compositionally biased region" description="Low complexity" evidence="5">
    <location>
        <begin position="512"/>
        <end position="523"/>
    </location>
</feature>
<organism evidence="7">
    <name type="scientific">Anopheles darlingi</name>
    <name type="common">Mosquito</name>
    <dbReference type="NCBI Taxonomy" id="43151"/>
    <lineage>
        <taxon>Eukaryota</taxon>
        <taxon>Metazoa</taxon>
        <taxon>Ecdysozoa</taxon>
        <taxon>Arthropoda</taxon>
        <taxon>Hexapoda</taxon>
        <taxon>Insecta</taxon>
        <taxon>Pterygota</taxon>
        <taxon>Neoptera</taxon>
        <taxon>Endopterygota</taxon>
        <taxon>Diptera</taxon>
        <taxon>Nematocera</taxon>
        <taxon>Culicoidea</taxon>
        <taxon>Culicidae</taxon>
        <taxon>Anophelinae</taxon>
        <taxon>Anopheles</taxon>
    </lineage>
</organism>
<dbReference type="Pfam" id="PF00250">
    <property type="entry name" value="Forkhead"/>
    <property type="match status" value="1"/>
</dbReference>
<evidence type="ECO:0000256" key="2">
    <source>
        <dbReference type="ARBA" id="ARBA00023125"/>
    </source>
</evidence>
<evidence type="ECO:0000313" key="9">
    <source>
        <dbReference type="Proteomes" id="UP000000673"/>
    </source>
</evidence>
<reference evidence="8" key="4">
    <citation type="submission" date="2015-06" db="UniProtKB">
        <authorList>
            <consortium name="EnsemblMetazoa"/>
        </authorList>
    </citation>
    <scope>IDENTIFICATION</scope>
</reference>
<proteinExistence type="predicted"/>
<dbReference type="EnsemblMetazoa" id="ADAC006154-RA">
    <property type="protein sequence ID" value="ADAC006154-PA"/>
    <property type="gene ID" value="ADAC006154"/>
</dbReference>
<feature type="region of interest" description="Disordered" evidence="5">
    <location>
        <begin position="141"/>
        <end position="168"/>
    </location>
</feature>
<dbReference type="InterPro" id="IPR030456">
    <property type="entry name" value="TF_fork_head_CS_2"/>
</dbReference>
<evidence type="ECO:0000313" key="7">
    <source>
        <dbReference type="EMBL" id="ETN62158.1"/>
    </source>
</evidence>
<sequence>MLPYSSYAAAIQQIQSLNHELALFNHPSVAAAAAAAGGRYHLPHGTDHSVSTLGSSYFGLNNWSLPFSFLKSVHRPEKPPFSYIALIAMAISSAPNQRLTLSGIYKYIMDNFPYYRENRQGWQNSIRHNLSLNDCFIKVPRDKAPTSPKGQDSAEDVGGTGGGAGGGASGGKGSYWMLDPSANDMFEQGNYRRRRTRRQRNAKMILNGHFQGSPFAFAYPPPVAGGLVPGGIPAVDFMRPSVAHQLQQSIGPASSGGGGGADGTDFHHLIVRNDLHQEQQQQQQQQPPGMTGCSAMLLSGAAAAGYYTTAYGHGAPVGALSVPSLATDPGCDYTGTERRDEAVLRDSPAYGDAFVKRERNVKVSRNFGFEDEEEEENSENAEDDEDRTSVHSCGGRTKRKSAQTGMRTHCSPTTSPLDAFLLSELNGLRVKSCQSMAAYCLLETAGSNELSCGAFGGAHGDSFGKVELEESPTVATAPAVTSTYSTTTNARPAMVRKSGNTTEYGRPQGKVNNNQHHQQQQQQEVASETSSPVPRYSIPAKAAKSSNFTIESIMRRE</sequence>
<reference evidence="7" key="2">
    <citation type="submission" date="2010-05" db="EMBL/GenBank/DDBJ databases">
        <authorList>
            <person name="Almeida L.G."/>
            <person name="Nicolas M.F."/>
            <person name="Souza R.C."/>
            <person name="Vasconcelos A.T.R."/>
        </authorList>
    </citation>
    <scope>NUCLEOTIDE SEQUENCE</scope>
</reference>
<keyword evidence="1" id="KW-0217">Developmental protein</keyword>
<evidence type="ECO:0000256" key="1">
    <source>
        <dbReference type="ARBA" id="ARBA00022473"/>
    </source>
</evidence>
<dbReference type="Gene3D" id="1.10.10.10">
    <property type="entry name" value="Winged helix-like DNA-binding domain superfamily/Winged helix DNA-binding domain"/>
    <property type="match status" value="1"/>
</dbReference>
<feature type="region of interest" description="Disordered" evidence="5">
    <location>
        <begin position="367"/>
        <end position="413"/>
    </location>
</feature>
<dbReference type="STRING" id="43151.W5JFP0"/>
<keyword evidence="9" id="KW-1185">Reference proteome</keyword>
<evidence type="ECO:0000256" key="5">
    <source>
        <dbReference type="SAM" id="MobiDB-lite"/>
    </source>
</evidence>
<dbReference type="PANTHER" id="PTHR11829">
    <property type="entry name" value="FORKHEAD BOX PROTEIN"/>
    <property type="match status" value="1"/>
</dbReference>
<evidence type="ECO:0000313" key="8">
    <source>
        <dbReference type="EnsemblMetazoa" id="ADAC006154-PA"/>
    </source>
</evidence>
<dbReference type="SUPFAM" id="SSF46785">
    <property type="entry name" value="Winged helix' DNA-binding domain"/>
    <property type="match status" value="1"/>
</dbReference>
<evidence type="ECO:0000256" key="3">
    <source>
        <dbReference type="ARBA" id="ARBA00023242"/>
    </source>
</evidence>
<dbReference type="VEuPathDB" id="VectorBase:ADAC006154"/>
<dbReference type="InterPro" id="IPR001766">
    <property type="entry name" value="Fork_head_dom"/>
</dbReference>
<feature type="compositionally biased region" description="Acidic residues" evidence="5">
    <location>
        <begin position="369"/>
        <end position="386"/>
    </location>
</feature>
<evidence type="ECO:0000256" key="4">
    <source>
        <dbReference type="PROSITE-ProRule" id="PRU00089"/>
    </source>
</evidence>
<dbReference type="EMBL" id="ADMH02001531">
    <property type="protein sequence ID" value="ETN62158.1"/>
    <property type="molecule type" value="Genomic_DNA"/>
</dbReference>
<dbReference type="VEuPathDB" id="VectorBase:ADAR2_009537"/>